<accession>A0AAD9SJH7</accession>
<protein>
    <submittedName>
        <fullName evidence="2">Uncharacterized protein</fullName>
    </submittedName>
</protein>
<feature type="compositionally biased region" description="Polar residues" evidence="1">
    <location>
        <begin position="9"/>
        <end position="32"/>
    </location>
</feature>
<name>A0AAD9SJH7_PHOAM</name>
<dbReference type="EMBL" id="JAUJFL010000002">
    <property type="protein sequence ID" value="KAK2610303.1"/>
    <property type="molecule type" value="Genomic_DNA"/>
</dbReference>
<dbReference type="Proteomes" id="UP001265746">
    <property type="component" value="Unassembled WGS sequence"/>
</dbReference>
<feature type="compositionally biased region" description="Polar residues" evidence="1">
    <location>
        <begin position="48"/>
        <end position="69"/>
    </location>
</feature>
<gene>
    <name evidence="2" type="ORF">N8I77_003749</name>
</gene>
<dbReference type="AlphaFoldDB" id="A0AAD9SJH7"/>
<feature type="compositionally biased region" description="Basic residues" evidence="1">
    <location>
        <begin position="76"/>
        <end position="88"/>
    </location>
</feature>
<keyword evidence="3" id="KW-1185">Reference proteome</keyword>
<sequence>MEDQKMDSSSKILHFQGSRSTSPEQRNPSGTLPPQAAEAPEFVPGGSTHHSVSPQHTNYQQGDQKTSDTSPEKGKSPKKKLKKLKKAEKRAEDKAQKERAMEEEWWSGDDVLVPNLK</sequence>
<reference evidence="2" key="1">
    <citation type="submission" date="2023-06" db="EMBL/GenBank/DDBJ databases">
        <authorList>
            <person name="Noh H."/>
        </authorList>
    </citation>
    <scope>NUCLEOTIDE SEQUENCE</scope>
    <source>
        <strain evidence="2">DUCC20226</strain>
    </source>
</reference>
<feature type="region of interest" description="Disordered" evidence="1">
    <location>
        <begin position="1"/>
        <end position="117"/>
    </location>
</feature>
<proteinExistence type="predicted"/>
<comment type="caution">
    <text evidence="2">The sequence shown here is derived from an EMBL/GenBank/DDBJ whole genome shotgun (WGS) entry which is preliminary data.</text>
</comment>
<feature type="compositionally biased region" description="Basic and acidic residues" evidence="1">
    <location>
        <begin position="89"/>
        <end position="102"/>
    </location>
</feature>
<evidence type="ECO:0000313" key="2">
    <source>
        <dbReference type="EMBL" id="KAK2610303.1"/>
    </source>
</evidence>
<organism evidence="2 3">
    <name type="scientific">Phomopsis amygdali</name>
    <name type="common">Fusicoccum amygdali</name>
    <dbReference type="NCBI Taxonomy" id="1214568"/>
    <lineage>
        <taxon>Eukaryota</taxon>
        <taxon>Fungi</taxon>
        <taxon>Dikarya</taxon>
        <taxon>Ascomycota</taxon>
        <taxon>Pezizomycotina</taxon>
        <taxon>Sordariomycetes</taxon>
        <taxon>Sordariomycetidae</taxon>
        <taxon>Diaporthales</taxon>
        <taxon>Diaporthaceae</taxon>
        <taxon>Diaporthe</taxon>
    </lineage>
</organism>
<evidence type="ECO:0000313" key="3">
    <source>
        <dbReference type="Proteomes" id="UP001265746"/>
    </source>
</evidence>
<evidence type="ECO:0000256" key="1">
    <source>
        <dbReference type="SAM" id="MobiDB-lite"/>
    </source>
</evidence>